<name>A0ABY9X4T9_9BACT</name>
<dbReference type="InterPro" id="IPR018062">
    <property type="entry name" value="HTH_AraC-typ_CS"/>
</dbReference>
<evidence type="ECO:0000256" key="4">
    <source>
        <dbReference type="SAM" id="MobiDB-lite"/>
    </source>
</evidence>
<dbReference type="Proteomes" id="UP001611383">
    <property type="component" value="Chromosome"/>
</dbReference>
<feature type="compositionally biased region" description="Basic and acidic residues" evidence="4">
    <location>
        <begin position="263"/>
        <end position="273"/>
    </location>
</feature>
<dbReference type="EMBL" id="CP043494">
    <property type="protein sequence ID" value="WNG50411.1"/>
    <property type="molecule type" value="Genomic_DNA"/>
</dbReference>
<keyword evidence="2" id="KW-0238">DNA-binding</keyword>
<gene>
    <name evidence="6" type="ORF">F0U60_44480</name>
</gene>
<accession>A0ABY9X4T9</accession>
<evidence type="ECO:0000256" key="2">
    <source>
        <dbReference type="ARBA" id="ARBA00023125"/>
    </source>
</evidence>
<evidence type="ECO:0000313" key="7">
    <source>
        <dbReference type="Proteomes" id="UP001611383"/>
    </source>
</evidence>
<reference evidence="6 7" key="1">
    <citation type="submission" date="2019-08" db="EMBL/GenBank/DDBJ databases">
        <title>Archangium and Cystobacter genomes.</title>
        <authorList>
            <person name="Chen I.-C.K."/>
            <person name="Wielgoss S."/>
        </authorList>
    </citation>
    <scope>NUCLEOTIDE SEQUENCE [LARGE SCALE GENOMIC DNA]</scope>
    <source>
        <strain evidence="6 7">Cbm 6</strain>
    </source>
</reference>
<dbReference type="PROSITE" id="PS00041">
    <property type="entry name" value="HTH_ARAC_FAMILY_1"/>
    <property type="match status" value="1"/>
</dbReference>
<dbReference type="InterPro" id="IPR009057">
    <property type="entry name" value="Homeodomain-like_sf"/>
</dbReference>
<organism evidence="6 7">
    <name type="scientific">Archangium minus</name>
    <dbReference type="NCBI Taxonomy" id="83450"/>
    <lineage>
        <taxon>Bacteria</taxon>
        <taxon>Pseudomonadati</taxon>
        <taxon>Myxococcota</taxon>
        <taxon>Myxococcia</taxon>
        <taxon>Myxococcales</taxon>
        <taxon>Cystobacterineae</taxon>
        <taxon>Archangiaceae</taxon>
        <taxon>Archangium</taxon>
    </lineage>
</organism>
<keyword evidence="7" id="KW-1185">Reference proteome</keyword>
<dbReference type="SUPFAM" id="SSF46689">
    <property type="entry name" value="Homeodomain-like"/>
    <property type="match status" value="1"/>
</dbReference>
<evidence type="ECO:0000256" key="3">
    <source>
        <dbReference type="ARBA" id="ARBA00023163"/>
    </source>
</evidence>
<sequence length="273" mass="29049">MRISGVPLIPRGASLPVWPPLLATRGPGGSSTGHAHHAMHLVLGLDGPLRVRAGLGPWREVPGVLTAPDVPHAIDAAGREVLLVFLDPESEAGMALGSSLEGPFRVLSAEERDLLARDAEPMSLMRAEGVAWTHRVVEVLGAGAASSRRAVHPRVRKLLRLLRDLPSDGDTSLSALAAEVGLSPGRLMHAFTESIGMPLRPYLAWLRLQRAAAAIVSGVPLGEAAHAAGFSDAAHMTRTFRRMLGMPPSVLRPTAQPARSRQRREGTLHPGHE</sequence>
<dbReference type="PANTHER" id="PTHR46796">
    <property type="entry name" value="HTH-TYPE TRANSCRIPTIONAL ACTIVATOR RHAS-RELATED"/>
    <property type="match status" value="1"/>
</dbReference>
<dbReference type="SMART" id="SM00342">
    <property type="entry name" value="HTH_ARAC"/>
    <property type="match status" value="1"/>
</dbReference>
<evidence type="ECO:0000256" key="1">
    <source>
        <dbReference type="ARBA" id="ARBA00023015"/>
    </source>
</evidence>
<dbReference type="InterPro" id="IPR050204">
    <property type="entry name" value="AraC_XylS_family_regulators"/>
</dbReference>
<evidence type="ECO:0000259" key="5">
    <source>
        <dbReference type="PROSITE" id="PS01124"/>
    </source>
</evidence>
<protein>
    <submittedName>
        <fullName evidence="6">Helix-turn-helix transcriptional regulator</fullName>
    </submittedName>
</protein>
<dbReference type="Pfam" id="PF12833">
    <property type="entry name" value="HTH_18"/>
    <property type="match status" value="1"/>
</dbReference>
<keyword evidence="3" id="KW-0804">Transcription</keyword>
<keyword evidence="1" id="KW-0805">Transcription regulation</keyword>
<evidence type="ECO:0000313" key="6">
    <source>
        <dbReference type="EMBL" id="WNG50411.1"/>
    </source>
</evidence>
<feature type="region of interest" description="Disordered" evidence="4">
    <location>
        <begin position="247"/>
        <end position="273"/>
    </location>
</feature>
<dbReference type="Gene3D" id="1.10.10.60">
    <property type="entry name" value="Homeodomain-like"/>
    <property type="match status" value="2"/>
</dbReference>
<feature type="domain" description="HTH araC/xylS-type" evidence="5">
    <location>
        <begin position="156"/>
        <end position="254"/>
    </location>
</feature>
<dbReference type="PROSITE" id="PS01124">
    <property type="entry name" value="HTH_ARAC_FAMILY_2"/>
    <property type="match status" value="1"/>
</dbReference>
<proteinExistence type="predicted"/>
<dbReference type="InterPro" id="IPR018060">
    <property type="entry name" value="HTH_AraC"/>
</dbReference>